<gene>
    <name evidence="1" type="ORF">TSPGSL018_21760</name>
</gene>
<reference evidence="1" key="1">
    <citation type="submission" date="2014-05" db="EMBL/GenBank/DDBJ databases">
        <title>The transcriptome of the halophilic microalga Tetraselmis sp. GSL018 isolated from the Great Salt Lake, Utah.</title>
        <authorList>
            <person name="Jinkerson R.E."/>
            <person name="D'Adamo S."/>
            <person name="Posewitz M.C."/>
        </authorList>
    </citation>
    <scope>NUCLEOTIDE SEQUENCE</scope>
    <source>
        <strain evidence="1">GSL018</strain>
    </source>
</reference>
<sequence length="52" mass="5877">MKILFDANQTTHSGFWGNLELREPPLRESTTKWGCSQAVHSFLQALRLAAFA</sequence>
<accession>A0A061QX02</accession>
<protein>
    <submittedName>
        <fullName evidence="1">Uncharacterized protein</fullName>
    </submittedName>
</protein>
<feature type="non-terminal residue" evidence="1">
    <location>
        <position position="52"/>
    </location>
</feature>
<dbReference type="AlphaFoldDB" id="A0A061QX02"/>
<dbReference type="EMBL" id="GBEZ01023941">
    <property type="protein sequence ID" value="JAC62990.1"/>
    <property type="molecule type" value="Transcribed_RNA"/>
</dbReference>
<name>A0A061QX02_9CHLO</name>
<proteinExistence type="predicted"/>
<organism evidence="1">
    <name type="scientific">Tetraselmis sp. GSL018</name>
    <dbReference type="NCBI Taxonomy" id="582737"/>
    <lineage>
        <taxon>Eukaryota</taxon>
        <taxon>Viridiplantae</taxon>
        <taxon>Chlorophyta</taxon>
        <taxon>core chlorophytes</taxon>
        <taxon>Chlorodendrophyceae</taxon>
        <taxon>Chlorodendrales</taxon>
        <taxon>Chlorodendraceae</taxon>
        <taxon>Tetraselmis</taxon>
    </lineage>
</organism>
<evidence type="ECO:0000313" key="1">
    <source>
        <dbReference type="EMBL" id="JAC62990.1"/>
    </source>
</evidence>